<dbReference type="SUPFAM" id="SSF51905">
    <property type="entry name" value="FAD/NAD(P)-binding domain"/>
    <property type="match status" value="1"/>
</dbReference>
<evidence type="ECO:0000313" key="7">
    <source>
        <dbReference type="EMBL" id="MCT8329606.1"/>
    </source>
</evidence>
<dbReference type="InterPro" id="IPR013977">
    <property type="entry name" value="GcvT_C"/>
</dbReference>
<feature type="domain" description="Aminomethyltransferase C-terminal" evidence="5">
    <location>
        <begin position="724"/>
        <end position="810"/>
    </location>
</feature>
<dbReference type="Pfam" id="PF01571">
    <property type="entry name" value="GCV_T"/>
    <property type="match status" value="1"/>
</dbReference>
<comment type="caution">
    <text evidence="7">The sequence shown here is derived from an EMBL/GenBank/DDBJ whole genome shotgun (WGS) entry which is preliminary data.</text>
</comment>
<dbReference type="RefSeq" id="WP_261495023.1">
    <property type="nucleotide sequence ID" value="NZ_JAOCQF010000001.1"/>
</dbReference>
<gene>
    <name evidence="7" type="ORF">N5I32_08795</name>
</gene>
<name>A0ABT2NL09_9RHOB</name>
<protein>
    <submittedName>
        <fullName evidence="7">FAD-dependent oxidoreductase</fullName>
    </submittedName>
</protein>
<keyword evidence="8" id="KW-1185">Reference proteome</keyword>
<dbReference type="InterPro" id="IPR032503">
    <property type="entry name" value="FAO_M"/>
</dbReference>
<dbReference type="Gene3D" id="2.40.30.110">
    <property type="entry name" value="Aminomethyltransferase beta-barrel domains"/>
    <property type="match status" value="1"/>
</dbReference>
<dbReference type="Proteomes" id="UP001205601">
    <property type="component" value="Unassembled WGS sequence"/>
</dbReference>
<dbReference type="Pfam" id="PF08669">
    <property type="entry name" value="GCV_T_C"/>
    <property type="match status" value="1"/>
</dbReference>
<dbReference type="InterPro" id="IPR029043">
    <property type="entry name" value="GcvT/YgfZ_C"/>
</dbReference>
<sequence length="818" mass="89669">MAADFPDRAEVVIIGGGVAGCSVAYHLTKIGITDVVLCERQQLTSGTTWHAAGLVTQLRATRRMTELAQYTGELFGTLEEETGQATGFKRRGSLRVANTPARYEELARGASMGRTFGLPVEPVTPGEIKERWAPISTEGIVGGFWFPQDGQVNPADVTQAYAKGARMRGARILEHTAVTRILVENGKAAGVMTDKGPIRASTVVICGGMWSRDLAAAIGVTLPLHAAEHFYIVTEPVEGLPRDLPVLFLGDEWTYYKEDAGKLLVGFFEPNAKPWGQQGIPEDFAFGTLPEDVDHIAPLLEAATRRVPVLERTGIQLFFNGPESFTPDDRYLLGETPEVPGLFCATGFNSIGILSSGGVGKALADWIRDRRPPVELMDVDVRRMQSFQGNRAYLEERTTETLGLLFDMHWPYRQFATARDIRLSPFHDRLKALGASMTEAAGWERPGFFGAPGTTPEIGYSYGRQSWFDACGEECRNTAENVTLFDQSCFVKYRVEGRDALAVLNRVSANQIDVPVGRVVYTQWLNELGGIEADVTVTRLSETAFLVVTIAVSQRRDLAWLMRHIPEGAHCFAHDVTSGLPMLALMGPKARALLSTLTPADLSDAAFPFATSREIDLGFARVRASRLTFVGEQGYELFMPAEFATHVFDRLAEAGGPFGLRMGGFFAINAMRMEKGYRHWGHDMGEEDTPLQAGVGFAVAMDKPGGFIGREALLRQKAEGPLTRRLVQLRLTGEGIPPHLYHNEPILRDGQIVGSVTSGAYGHRVGASLGMGYVAHPEGVSGAWLASGRWEVEIAWQRHPVAVQFRPWYDPEGVRIKG</sequence>
<evidence type="ECO:0000256" key="1">
    <source>
        <dbReference type="ARBA" id="ARBA00008609"/>
    </source>
</evidence>
<accession>A0ABT2NL09</accession>
<dbReference type="Pfam" id="PF01266">
    <property type="entry name" value="DAO"/>
    <property type="match status" value="1"/>
</dbReference>
<evidence type="ECO:0000259" key="5">
    <source>
        <dbReference type="Pfam" id="PF08669"/>
    </source>
</evidence>
<dbReference type="PANTHER" id="PTHR43757">
    <property type="entry name" value="AMINOMETHYLTRANSFERASE"/>
    <property type="match status" value="1"/>
</dbReference>
<evidence type="ECO:0000313" key="8">
    <source>
        <dbReference type="Proteomes" id="UP001205601"/>
    </source>
</evidence>
<dbReference type="SUPFAM" id="SSF101790">
    <property type="entry name" value="Aminomethyltransferase beta-barrel domain"/>
    <property type="match status" value="1"/>
</dbReference>
<dbReference type="Gene3D" id="3.30.9.10">
    <property type="entry name" value="D-Amino Acid Oxidase, subunit A, domain 2"/>
    <property type="match status" value="1"/>
</dbReference>
<dbReference type="PANTHER" id="PTHR43757:SF15">
    <property type="entry name" value="PYRUVATE DEHYDROGENASE PHOSPHATASE REGULATORY SUBUNIT, MITOCHONDRIAL-LIKE"/>
    <property type="match status" value="1"/>
</dbReference>
<dbReference type="Gene3D" id="3.30.1360.120">
    <property type="entry name" value="Probable tRNA modification gtpase trme, domain 1"/>
    <property type="match status" value="1"/>
</dbReference>
<dbReference type="InterPro" id="IPR006076">
    <property type="entry name" value="FAD-dep_OxRdtase"/>
</dbReference>
<dbReference type="EMBL" id="JAOCQF010000001">
    <property type="protein sequence ID" value="MCT8329606.1"/>
    <property type="molecule type" value="Genomic_DNA"/>
</dbReference>
<feature type="domain" description="FAD dependent oxidoreductase central" evidence="6">
    <location>
        <begin position="371"/>
        <end position="424"/>
    </location>
</feature>
<feature type="domain" description="GCVT N-terminal" evidence="4">
    <location>
        <begin position="426"/>
        <end position="703"/>
    </location>
</feature>
<dbReference type="SUPFAM" id="SSF54373">
    <property type="entry name" value="FAD-linked reductases, C-terminal domain"/>
    <property type="match status" value="1"/>
</dbReference>
<dbReference type="InterPro" id="IPR036188">
    <property type="entry name" value="FAD/NAD-bd_sf"/>
</dbReference>
<dbReference type="InterPro" id="IPR028896">
    <property type="entry name" value="GcvT/YgfZ/DmdA"/>
</dbReference>
<evidence type="ECO:0000259" key="4">
    <source>
        <dbReference type="Pfam" id="PF01571"/>
    </source>
</evidence>
<comment type="similarity">
    <text evidence="1">Belongs to the GcvT family.</text>
</comment>
<organism evidence="7 8">
    <name type="scientific">Albidovulum sediminis</name>
    <dbReference type="NCBI Taxonomy" id="3066345"/>
    <lineage>
        <taxon>Bacteria</taxon>
        <taxon>Pseudomonadati</taxon>
        <taxon>Pseudomonadota</taxon>
        <taxon>Alphaproteobacteria</taxon>
        <taxon>Rhodobacterales</taxon>
        <taxon>Paracoccaceae</taxon>
        <taxon>Albidovulum</taxon>
    </lineage>
</organism>
<dbReference type="Pfam" id="PF16350">
    <property type="entry name" value="FAO_M"/>
    <property type="match status" value="1"/>
</dbReference>
<evidence type="ECO:0000259" key="6">
    <source>
        <dbReference type="Pfam" id="PF16350"/>
    </source>
</evidence>
<dbReference type="SUPFAM" id="SSF103025">
    <property type="entry name" value="Folate-binding domain"/>
    <property type="match status" value="1"/>
</dbReference>
<feature type="domain" description="FAD dependent oxidoreductase" evidence="3">
    <location>
        <begin position="11"/>
        <end position="366"/>
    </location>
</feature>
<keyword evidence="2" id="KW-0560">Oxidoreductase</keyword>
<evidence type="ECO:0000256" key="2">
    <source>
        <dbReference type="ARBA" id="ARBA00023002"/>
    </source>
</evidence>
<reference evidence="8" key="1">
    <citation type="submission" date="2023-07" db="EMBL/GenBank/DDBJ databases">
        <title>Defluviimonas sediminis sp. nov., isolated from mangrove sediment.</title>
        <authorList>
            <person name="Liu L."/>
            <person name="Li J."/>
            <person name="Huang Y."/>
            <person name="Pan J."/>
            <person name="Li M."/>
        </authorList>
    </citation>
    <scope>NUCLEOTIDE SEQUENCE [LARGE SCALE GENOMIC DNA]</scope>
    <source>
        <strain evidence="8">FT324</strain>
    </source>
</reference>
<evidence type="ECO:0000259" key="3">
    <source>
        <dbReference type="Pfam" id="PF01266"/>
    </source>
</evidence>
<dbReference type="Gene3D" id="3.30.70.1400">
    <property type="entry name" value="Aminomethyltransferase beta-barrel domains"/>
    <property type="match status" value="1"/>
</dbReference>
<dbReference type="InterPro" id="IPR006222">
    <property type="entry name" value="GCVT_N"/>
</dbReference>
<dbReference type="InterPro" id="IPR027266">
    <property type="entry name" value="TrmE/GcvT-like"/>
</dbReference>
<dbReference type="Gene3D" id="3.50.50.60">
    <property type="entry name" value="FAD/NAD(P)-binding domain"/>
    <property type="match status" value="1"/>
</dbReference>
<proteinExistence type="inferred from homology"/>